<sequence length="74" mass="8059">MLDSDILTNVVYPNPRLALPVSGVALHMCVHYCMLKTTRSPSECWAPIGEQMLVKLDSPVEGGMSPAAESHLIH</sequence>
<dbReference type="Proteomes" id="UP001233172">
    <property type="component" value="Unassembled WGS sequence"/>
</dbReference>
<name>A0AAD8C3H6_BIOPF</name>
<comment type="caution">
    <text evidence="1">The sequence shown here is derived from an EMBL/GenBank/DDBJ whole genome shotgun (WGS) entry which is preliminary data.</text>
</comment>
<proteinExistence type="predicted"/>
<gene>
    <name evidence="1" type="ORF">Bpfe_005859</name>
</gene>
<reference evidence="1" key="2">
    <citation type="submission" date="2023-04" db="EMBL/GenBank/DDBJ databases">
        <authorList>
            <person name="Bu L."/>
            <person name="Lu L."/>
            <person name="Laidemitt M.R."/>
            <person name="Zhang S.M."/>
            <person name="Mutuku M."/>
            <person name="Mkoji G."/>
            <person name="Steinauer M."/>
            <person name="Loker E.S."/>
        </authorList>
    </citation>
    <scope>NUCLEOTIDE SEQUENCE</scope>
    <source>
        <strain evidence="1">KasaAsao</strain>
        <tissue evidence="1">Whole Snail</tissue>
    </source>
</reference>
<reference evidence="1" key="1">
    <citation type="journal article" date="2023" name="PLoS Negl. Trop. Dis.">
        <title>A genome sequence for Biomphalaria pfeifferi, the major vector snail for the human-infecting parasite Schistosoma mansoni.</title>
        <authorList>
            <person name="Bu L."/>
            <person name="Lu L."/>
            <person name="Laidemitt M.R."/>
            <person name="Zhang S.M."/>
            <person name="Mutuku M."/>
            <person name="Mkoji G."/>
            <person name="Steinauer M."/>
            <person name="Loker E.S."/>
        </authorList>
    </citation>
    <scope>NUCLEOTIDE SEQUENCE</scope>
    <source>
        <strain evidence="1">KasaAsao</strain>
    </source>
</reference>
<organism evidence="1 2">
    <name type="scientific">Biomphalaria pfeifferi</name>
    <name type="common">Bloodfluke planorb</name>
    <name type="synonym">Freshwater snail</name>
    <dbReference type="NCBI Taxonomy" id="112525"/>
    <lineage>
        <taxon>Eukaryota</taxon>
        <taxon>Metazoa</taxon>
        <taxon>Spiralia</taxon>
        <taxon>Lophotrochozoa</taxon>
        <taxon>Mollusca</taxon>
        <taxon>Gastropoda</taxon>
        <taxon>Heterobranchia</taxon>
        <taxon>Euthyneura</taxon>
        <taxon>Panpulmonata</taxon>
        <taxon>Hygrophila</taxon>
        <taxon>Lymnaeoidea</taxon>
        <taxon>Planorbidae</taxon>
        <taxon>Biomphalaria</taxon>
    </lineage>
</organism>
<protein>
    <submittedName>
        <fullName evidence="1">Uncharacterized protein</fullName>
    </submittedName>
</protein>
<accession>A0AAD8C3H6</accession>
<dbReference type="AlphaFoldDB" id="A0AAD8C3H6"/>
<keyword evidence="2" id="KW-1185">Reference proteome</keyword>
<dbReference type="EMBL" id="JASAOG010000016">
    <property type="protein sequence ID" value="KAK0064770.1"/>
    <property type="molecule type" value="Genomic_DNA"/>
</dbReference>
<evidence type="ECO:0000313" key="1">
    <source>
        <dbReference type="EMBL" id="KAK0064770.1"/>
    </source>
</evidence>
<evidence type="ECO:0000313" key="2">
    <source>
        <dbReference type="Proteomes" id="UP001233172"/>
    </source>
</evidence>